<evidence type="ECO:0000256" key="1">
    <source>
        <dbReference type="ARBA" id="ARBA00008779"/>
    </source>
</evidence>
<dbReference type="PROSITE" id="PS51257">
    <property type="entry name" value="PROKAR_LIPOPROTEIN"/>
    <property type="match status" value="1"/>
</dbReference>
<evidence type="ECO:0000259" key="4">
    <source>
        <dbReference type="Pfam" id="PF16347"/>
    </source>
</evidence>
<dbReference type="AlphaFoldDB" id="A0A368USA3"/>
<dbReference type="InterPro" id="IPR032506">
    <property type="entry name" value="SGSH_C"/>
</dbReference>
<dbReference type="Gene3D" id="3.40.720.10">
    <property type="entry name" value="Alkaline Phosphatase, subunit A"/>
    <property type="match status" value="1"/>
</dbReference>
<feature type="coiled-coil region" evidence="3">
    <location>
        <begin position="489"/>
        <end position="516"/>
    </location>
</feature>
<comment type="caution">
    <text evidence="5">The sequence shown here is derived from an EMBL/GenBank/DDBJ whole genome shotgun (WGS) entry which is preliminary data.</text>
</comment>
<dbReference type="PROSITE" id="PS00523">
    <property type="entry name" value="SULFATASE_1"/>
    <property type="match status" value="1"/>
</dbReference>
<feature type="domain" description="N-sulphoglucosamine sulphohydrolase C-terminal" evidence="4">
    <location>
        <begin position="356"/>
        <end position="506"/>
    </location>
</feature>
<dbReference type="SUPFAM" id="SSF53649">
    <property type="entry name" value="Alkaline phosphatase-like"/>
    <property type="match status" value="1"/>
</dbReference>
<proteinExistence type="inferred from homology"/>
<reference evidence="5 6" key="1">
    <citation type="submission" date="2018-07" db="EMBL/GenBank/DDBJ databases">
        <title>Freshwater and sediment microbial communities from various areas in North America, analyzing microbe dynamics in response to fracking.</title>
        <authorList>
            <person name="Lamendella R."/>
        </authorList>
    </citation>
    <scope>NUCLEOTIDE SEQUENCE [LARGE SCALE GENOMIC DNA]</scope>
    <source>
        <strain evidence="5 6">160A</strain>
    </source>
</reference>
<dbReference type="EMBL" id="QPIZ01000017">
    <property type="protein sequence ID" value="RCW31583.1"/>
    <property type="molecule type" value="Genomic_DNA"/>
</dbReference>
<dbReference type="InterPro" id="IPR024607">
    <property type="entry name" value="Sulfatase_CS"/>
</dbReference>
<keyword evidence="2" id="KW-0378">Hydrolase</keyword>
<dbReference type="GO" id="GO:0016787">
    <property type="term" value="F:hydrolase activity"/>
    <property type="evidence" value="ECO:0007669"/>
    <property type="project" value="UniProtKB-KW"/>
</dbReference>
<keyword evidence="6" id="KW-1185">Reference proteome</keyword>
<accession>A0A368USA3</accession>
<comment type="similarity">
    <text evidence="1">Belongs to the sulfatase family.</text>
</comment>
<keyword evidence="3" id="KW-0175">Coiled coil</keyword>
<sequence length="527" mass="61513">MRTSIFTTGLALASLAAGGCQPQQEKKPEKPNILFIMTDDHSYQTLSAYDNRYINTPNLDRIANDGVIFSNSFVANSICAPSRAVMLTGKHSHANGQIDNSTAFDGSQQTFPKILRQNGYQTALIGKWHLKSDPTGFDYWNILPGQGSYYNPDFIEMGENKRYQGYVTDLTTDFGIDWIENRNKEKPFCLLLHHKAAHRVWMPDTAHLKEFADTTFPLPETFYDDYEGRKAAQEQNLSIRTDDMDVVYDLKMADKEGDIQTRLSEAYRHGAYARLNDAQKKSWDDHYDPIIEDFKQANLSGKDLNEWKFQRYMRDYLATIRSLDNNIGKLLDYLDKEGLLDNTLVVYTSDQGFYMGEHGWFDKRFIYEESFRTPLLMHFPKGYQKTGEVPEMVQNIDYAPTFLDIAGIEIPEDMHGKSLLPLMDSKPDKSWRDALYYHYYEFPNEHMVKRHYGIRTDRYKLIHFYYDIDQWELYDLKNDPKELNNLIDSPEYQEEIVSLKKQLKELMLEYDDQKALKIFEGELVVTE</sequence>
<evidence type="ECO:0000313" key="5">
    <source>
        <dbReference type="EMBL" id="RCW31583.1"/>
    </source>
</evidence>
<evidence type="ECO:0000256" key="3">
    <source>
        <dbReference type="SAM" id="Coils"/>
    </source>
</evidence>
<dbReference type="PANTHER" id="PTHR43108:SF6">
    <property type="entry name" value="N-SULPHOGLUCOSAMINE SULPHOHYDROLASE"/>
    <property type="match status" value="1"/>
</dbReference>
<organism evidence="5 6">
    <name type="scientific">Marinilabilia salmonicolor</name>
    <dbReference type="NCBI Taxonomy" id="989"/>
    <lineage>
        <taxon>Bacteria</taxon>
        <taxon>Pseudomonadati</taxon>
        <taxon>Bacteroidota</taxon>
        <taxon>Bacteroidia</taxon>
        <taxon>Marinilabiliales</taxon>
        <taxon>Marinilabiliaceae</taxon>
        <taxon>Marinilabilia</taxon>
    </lineage>
</organism>
<protein>
    <submittedName>
        <fullName evidence="5">Arylsulfatase A-like enzyme</fullName>
    </submittedName>
</protein>
<evidence type="ECO:0000256" key="2">
    <source>
        <dbReference type="ARBA" id="ARBA00022801"/>
    </source>
</evidence>
<gene>
    <name evidence="5" type="ORF">DFO77_11725</name>
</gene>
<dbReference type="RefSeq" id="WP_114437393.1">
    <property type="nucleotide sequence ID" value="NZ_QPIZ01000017.1"/>
</dbReference>
<dbReference type="CDD" id="cd16031">
    <property type="entry name" value="G6S_like"/>
    <property type="match status" value="1"/>
</dbReference>
<evidence type="ECO:0000313" key="6">
    <source>
        <dbReference type="Proteomes" id="UP000252733"/>
    </source>
</evidence>
<dbReference type="InterPro" id="IPR017850">
    <property type="entry name" value="Alkaline_phosphatase_core_sf"/>
</dbReference>
<name>A0A368USA3_9BACT</name>
<dbReference type="PANTHER" id="PTHR43108">
    <property type="entry name" value="N-ACETYLGLUCOSAMINE-6-SULFATASE FAMILY MEMBER"/>
    <property type="match status" value="1"/>
</dbReference>
<dbReference type="PROSITE" id="PS00149">
    <property type="entry name" value="SULFATASE_2"/>
    <property type="match status" value="1"/>
</dbReference>
<dbReference type="Pfam" id="PF16347">
    <property type="entry name" value="SGSH_C"/>
    <property type="match status" value="1"/>
</dbReference>
<dbReference type="Proteomes" id="UP000252733">
    <property type="component" value="Unassembled WGS sequence"/>
</dbReference>